<sequence length="506" mass="57224">MITLVALQELIPLQDPSEGWKANYGFWIRIVILAFVVGHTVMGQAKVMIDGVVISTARQILLSACAAVMFFFGAVAITALVIFPVPFCVLTMAPVFYTFLIIAVRLIVGRHVLHEMIVHSDQLIRFICFVCAQVSLACIYPSYESLFRIVQGTQYQMLVIILLPMIKVAVKNMLLRCTAHMEDMVPEAVIFTVDFFNTLYVATCMQSASSVVAVIAIMVTDLLQTCVMLYGLHRRIAMIRPKLQEITNIPSDRNCVLTMVSALCKDADKFSRQIRHGIRIRSCLLHCSAETNKIHLQFLRKNFAESHRVVESDNATGLVLDRAGSRTNTCNLRLLCTRNRRDSIMPILPSARGPTSENTITHQDSQTKRSTILIETLEVLFTTECIVVAAYLEAFVPLFYCNYMFLMVHLPSAQYHTEMAGVTHDNVGSTVRPVWIFGLLQVVSFVFLVLLIKRNLGMQALYQLGFVLETQMALVQGKLIMWMVVTFCFRVVHFGMDFTYKFDWIK</sequence>
<accession>V9FVV1</accession>
<feature type="transmembrane region" description="Helical" evidence="1">
    <location>
        <begin position="60"/>
        <end position="83"/>
    </location>
</feature>
<gene>
    <name evidence="2" type="ORF">F443_01730</name>
</gene>
<feature type="transmembrane region" description="Helical" evidence="1">
    <location>
        <begin position="26"/>
        <end position="48"/>
    </location>
</feature>
<dbReference type="HOGENOM" id="CLU_014711_1_0_1"/>
<name>V9FVV1_PHYNI</name>
<keyword evidence="1" id="KW-0472">Membrane</keyword>
<feature type="transmembrane region" description="Helical" evidence="1">
    <location>
        <begin position="434"/>
        <end position="452"/>
    </location>
</feature>
<proteinExistence type="predicted"/>
<feature type="transmembrane region" description="Helical" evidence="1">
    <location>
        <begin position="123"/>
        <end position="143"/>
    </location>
</feature>
<protein>
    <submittedName>
        <fullName evidence="2">Uncharacterized protein</fullName>
    </submittedName>
</protein>
<comment type="caution">
    <text evidence="2">The sequence shown here is derived from an EMBL/GenBank/DDBJ whole genome shotgun (WGS) entry which is preliminary data.</text>
</comment>
<keyword evidence="3" id="KW-1185">Reference proteome</keyword>
<feature type="transmembrane region" description="Helical" evidence="1">
    <location>
        <begin position="479"/>
        <end position="496"/>
    </location>
</feature>
<feature type="transmembrane region" description="Helical" evidence="1">
    <location>
        <begin position="155"/>
        <end position="175"/>
    </location>
</feature>
<reference evidence="2 3" key="1">
    <citation type="submission" date="2013-11" db="EMBL/GenBank/DDBJ databases">
        <title>The Genome Sequence of Phytophthora parasitica P1569.</title>
        <authorList>
            <consortium name="The Broad Institute Genomics Platform"/>
            <person name="Russ C."/>
            <person name="Tyler B."/>
            <person name="Panabieres F."/>
            <person name="Shan W."/>
            <person name="Tripathy S."/>
            <person name="Grunwald N."/>
            <person name="Machado M."/>
            <person name="Johnson C.S."/>
            <person name="Arredondo F."/>
            <person name="Hong C."/>
            <person name="Coffey M."/>
            <person name="Young S.K."/>
            <person name="Zeng Q."/>
            <person name="Gargeya S."/>
            <person name="Fitzgerald M."/>
            <person name="Abouelleil A."/>
            <person name="Alvarado L."/>
            <person name="Chapman S.B."/>
            <person name="Gainer-Dewar J."/>
            <person name="Goldberg J."/>
            <person name="Griggs A."/>
            <person name="Gujja S."/>
            <person name="Hansen M."/>
            <person name="Howarth C."/>
            <person name="Imamovic A."/>
            <person name="Ireland A."/>
            <person name="Larimer J."/>
            <person name="McCowan C."/>
            <person name="Murphy C."/>
            <person name="Pearson M."/>
            <person name="Poon T.W."/>
            <person name="Priest M."/>
            <person name="Roberts A."/>
            <person name="Saif S."/>
            <person name="Shea T."/>
            <person name="Sykes S."/>
            <person name="Wortman J."/>
            <person name="Nusbaum C."/>
            <person name="Birren B."/>
        </authorList>
    </citation>
    <scope>NUCLEOTIDE SEQUENCE [LARGE SCALE GENOMIC DNA]</scope>
    <source>
        <strain evidence="2 3">P1569</strain>
    </source>
</reference>
<feature type="transmembrane region" description="Helical" evidence="1">
    <location>
        <begin position="208"/>
        <end position="232"/>
    </location>
</feature>
<dbReference type="Proteomes" id="UP000018721">
    <property type="component" value="Unassembled WGS sequence"/>
</dbReference>
<feature type="transmembrane region" description="Helical" evidence="1">
    <location>
        <begin position="379"/>
        <end position="400"/>
    </location>
</feature>
<feature type="transmembrane region" description="Helical" evidence="1">
    <location>
        <begin position="184"/>
        <end position="202"/>
    </location>
</feature>
<dbReference type="EMBL" id="ANIZ01000292">
    <property type="protein sequence ID" value="ETI55609.1"/>
    <property type="molecule type" value="Genomic_DNA"/>
</dbReference>
<evidence type="ECO:0000313" key="3">
    <source>
        <dbReference type="Proteomes" id="UP000018721"/>
    </source>
</evidence>
<keyword evidence="1" id="KW-0812">Transmembrane</keyword>
<keyword evidence="1" id="KW-1133">Transmembrane helix</keyword>
<organism evidence="2 3">
    <name type="scientific">Phytophthora nicotianae P1569</name>
    <dbReference type="NCBI Taxonomy" id="1317065"/>
    <lineage>
        <taxon>Eukaryota</taxon>
        <taxon>Sar</taxon>
        <taxon>Stramenopiles</taxon>
        <taxon>Oomycota</taxon>
        <taxon>Peronosporomycetes</taxon>
        <taxon>Peronosporales</taxon>
        <taxon>Peronosporaceae</taxon>
        <taxon>Phytophthora</taxon>
    </lineage>
</organism>
<feature type="transmembrane region" description="Helical" evidence="1">
    <location>
        <begin position="89"/>
        <end position="108"/>
    </location>
</feature>
<dbReference type="AlphaFoldDB" id="V9FVV1"/>
<evidence type="ECO:0000313" key="2">
    <source>
        <dbReference type="EMBL" id="ETI55609.1"/>
    </source>
</evidence>
<evidence type="ECO:0000256" key="1">
    <source>
        <dbReference type="SAM" id="Phobius"/>
    </source>
</evidence>